<proteinExistence type="predicted"/>
<dbReference type="Proteomes" id="UP000094764">
    <property type="component" value="Unassembled WGS sequence"/>
</dbReference>
<evidence type="ECO:0000313" key="3">
    <source>
        <dbReference type="Proteomes" id="UP000094764"/>
    </source>
</evidence>
<keyword evidence="3" id="KW-1185">Reference proteome</keyword>
<name>A0A1E5GRT7_9ENTE</name>
<dbReference type="Pfam" id="PF14470">
    <property type="entry name" value="bPH_3"/>
    <property type="match status" value="1"/>
</dbReference>
<dbReference type="AlphaFoldDB" id="A0A1E5GRT7"/>
<accession>A0A1E5GRT7</accession>
<dbReference type="EMBL" id="MIKB01000015">
    <property type="protein sequence ID" value="OEG15448.1"/>
    <property type="molecule type" value="Genomic_DNA"/>
</dbReference>
<organism evidence="2 3">
    <name type="scientific">Enterococcus quebecensis</name>
    <dbReference type="NCBI Taxonomy" id="903983"/>
    <lineage>
        <taxon>Bacteria</taxon>
        <taxon>Bacillati</taxon>
        <taxon>Bacillota</taxon>
        <taxon>Bacilli</taxon>
        <taxon>Lactobacillales</taxon>
        <taxon>Enterococcaceae</taxon>
        <taxon>Enterococcus</taxon>
    </lineage>
</organism>
<dbReference type="InterPro" id="IPR039519">
    <property type="entry name" value="YokE-like_PH"/>
</dbReference>
<gene>
    <name evidence="2" type="ORF">BCR23_08235</name>
</gene>
<evidence type="ECO:0000259" key="1">
    <source>
        <dbReference type="Pfam" id="PF14470"/>
    </source>
</evidence>
<dbReference type="RefSeq" id="WP_069635332.1">
    <property type="nucleotide sequence ID" value="NZ_JXKZ01000010.1"/>
</dbReference>
<dbReference type="STRING" id="903983.BCR23_08235"/>
<sequence>MNEARKLDNIREFFKRTNIESIEEKNFIFGYVEPKFWKYMVFQAGAVAVADMKNLLVFFTEEQIILVGLSLSGNFTENISYLDHKDIIDFKYKKGLIQTKIIFKYNDAKVIIKTPQVVLTSKWQMTNLQYLKEKNFFIQ</sequence>
<comment type="caution">
    <text evidence="2">The sequence shown here is derived from an EMBL/GenBank/DDBJ whole genome shotgun (WGS) entry which is preliminary data.</text>
</comment>
<reference evidence="3" key="1">
    <citation type="submission" date="2016-09" db="EMBL/GenBank/DDBJ databases">
        <authorList>
            <person name="Gulvik C.A."/>
        </authorList>
    </citation>
    <scope>NUCLEOTIDE SEQUENCE [LARGE SCALE GENOMIC DNA]</scope>
    <source>
        <strain evidence="3">LMG 26306</strain>
    </source>
</reference>
<evidence type="ECO:0000313" key="2">
    <source>
        <dbReference type="EMBL" id="OEG15448.1"/>
    </source>
</evidence>
<feature type="domain" description="YokE-like PH" evidence="1">
    <location>
        <begin position="51"/>
        <end position="113"/>
    </location>
</feature>
<protein>
    <recommendedName>
        <fullName evidence="1">YokE-like PH domain-containing protein</fullName>
    </recommendedName>
</protein>